<protein>
    <submittedName>
        <fullName evidence="1">Uncharacterized protein</fullName>
    </submittedName>
</protein>
<gene>
    <name evidence="1" type="ORF">LOAG_10705</name>
</gene>
<proteinExistence type="predicted"/>
<dbReference type="RefSeq" id="XP_003146277.1">
    <property type="nucleotide sequence ID" value="XM_003146229.1"/>
</dbReference>
<dbReference type="AlphaFoldDB" id="A0A1S0TPX1"/>
<sequence length="106" mass="11725">MSSPLVLKLQFTANCETATKGIFYHLHVARVSNTEGHVGIAKVNPQVLEVQIQSNTTPAQTHRETSALTTITQPNQRLPNTRNKTLTLAAINQPKPKSIAIWKEIK</sequence>
<evidence type="ECO:0000313" key="1">
    <source>
        <dbReference type="EMBL" id="EFO17792.1"/>
    </source>
</evidence>
<reference evidence="1" key="1">
    <citation type="submission" date="2012-04" db="EMBL/GenBank/DDBJ databases">
        <title>The Genome Sequence of Loa loa.</title>
        <authorList>
            <consortium name="The Broad Institute Genome Sequencing Platform"/>
            <consortium name="Broad Institute Genome Sequencing Center for Infectious Disease"/>
            <person name="Nutman T.B."/>
            <person name="Fink D.L."/>
            <person name="Russ C."/>
            <person name="Young S."/>
            <person name="Zeng Q."/>
            <person name="Gargeya S."/>
            <person name="Alvarado L."/>
            <person name="Berlin A."/>
            <person name="Chapman S.B."/>
            <person name="Chen Z."/>
            <person name="Freedman E."/>
            <person name="Gellesch M."/>
            <person name="Goldberg J."/>
            <person name="Griggs A."/>
            <person name="Gujja S."/>
            <person name="Heilman E.R."/>
            <person name="Heiman D."/>
            <person name="Howarth C."/>
            <person name="Mehta T."/>
            <person name="Neiman D."/>
            <person name="Pearson M."/>
            <person name="Roberts A."/>
            <person name="Saif S."/>
            <person name="Shea T."/>
            <person name="Shenoy N."/>
            <person name="Sisk P."/>
            <person name="Stolte C."/>
            <person name="Sykes S."/>
            <person name="White J."/>
            <person name="Yandava C."/>
            <person name="Haas B."/>
            <person name="Henn M.R."/>
            <person name="Nusbaum C."/>
            <person name="Birren B."/>
        </authorList>
    </citation>
    <scope>NUCLEOTIDE SEQUENCE [LARGE SCALE GENOMIC DNA]</scope>
</reference>
<dbReference type="GeneID" id="9948152"/>
<dbReference type="KEGG" id="loa:LOAG_10705"/>
<dbReference type="InParanoid" id="A0A1S0TPX1"/>
<organism evidence="1">
    <name type="scientific">Loa loa</name>
    <name type="common">Eye worm</name>
    <name type="synonym">Filaria loa</name>
    <dbReference type="NCBI Taxonomy" id="7209"/>
    <lineage>
        <taxon>Eukaryota</taxon>
        <taxon>Metazoa</taxon>
        <taxon>Ecdysozoa</taxon>
        <taxon>Nematoda</taxon>
        <taxon>Chromadorea</taxon>
        <taxon>Rhabditida</taxon>
        <taxon>Spirurina</taxon>
        <taxon>Spiruromorpha</taxon>
        <taxon>Filarioidea</taxon>
        <taxon>Onchocercidae</taxon>
        <taxon>Loa</taxon>
    </lineage>
</organism>
<dbReference type="CTD" id="9948152"/>
<dbReference type="EMBL" id="JH712878">
    <property type="protein sequence ID" value="EFO17792.1"/>
    <property type="molecule type" value="Genomic_DNA"/>
</dbReference>
<accession>A0A1S0TPX1</accession>
<name>A0A1S0TPX1_LOALO</name>